<evidence type="ECO:0000256" key="1">
    <source>
        <dbReference type="ARBA" id="ARBA00007806"/>
    </source>
</evidence>
<sequence length="791" mass="87966">MTFPRQMPARPVADPAAVITGARYRITILLDGLVRLEYSEHGVFEDRASTFAVNRLQPVPDFRVLETETHLEVVTSRLRLTYDRGPFTTSGLSVAVLGGVSSYHSIWRFGQDEAGLGGTARTLDDTNGPIPLEPGVVSRNGFAVIDDSGSFLFEDDGWVSADNVPRTDLYVFAYGHDYAEALKAFYAVSGPVPVLPRYALGNWWSRYFRYTSETYLELMDRFRHEGIPFSVSVLDMDWHLVEIDPEHGSGWTGYSWNREFFPDPEGFLSELHQRGLRVTLNVHPADGVRPFEDAYPAMVAALDRKPGEPIAFDVTDRAFMGAYLEVLHGDLEKQGVDFWWLDWQSGPYSRIAGIDPLWMLNHFRYLDNARDEQRGLTFSRYAGPGNHRYPVGFSGDTVISWEALAFQPYFTATAANIGYGWWSHDIGGHFFGARDDELATRWLQFGAFSPILRLHSGNNPFITKEPWTFPRQFQDVMTSFLRLRHRLVPYLHTMNHRAAADGLPLVLPMYYGFPKAREAYQVPNQYQFGSQLLVAAITDPAHRELGLAKVKAWLPAGRWVDILTDRVYDGDREIYLHRDLTSIPVLATSGAIVPLDGAEVPQNDPVNPDHLEVLVIVGADGDLDLVEDDGQTSGTPVATPILYDQESGSLVVGPASGVAGVPAYRRWTLTFPGLNTRSGPTAFVNGDPVPARVEQRETRCSVTVDEVPVTAQLRVELGPTPRLRGNDVAGLTFRLLDRAQIDYQLKARVMEVIGAGSSSGARLLRLQALDLDPELLSAIGEILLAGGEEPG</sequence>
<keyword evidence="2" id="KW-0378">Hydrolase</keyword>
<name>A0A9X1SYN1_9ACTN</name>
<dbReference type="SUPFAM" id="SSF51445">
    <property type="entry name" value="(Trans)glycosidases"/>
    <property type="match status" value="1"/>
</dbReference>
<dbReference type="SUPFAM" id="SSF51011">
    <property type="entry name" value="Glycosyl hydrolase domain"/>
    <property type="match status" value="1"/>
</dbReference>
<protein>
    <submittedName>
        <fullName evidence="5">Uncharacterized protein</fullName>
    </submittedName>
</protein>
<evidence type="ECO:0000313" key="5">
    <source>
        <dbReference type="EMBL" id="MCD5317109.1"/>
    </source>
</evidence>
<dbReference type="GO" id="GO:0005975">
    <property type="term" value="P:carbohydrate metabolic process"/>
    <property type="evidence" value="ECO:0007669"/>
    <property type="project" value="InterPro"/>
</dbReference>
<evidence type="ECO:0000259" key="4">
    <source>
        <dbReference type="Pfam" id="PF21365"/>
    </source>
</evidence>
<evidence type="ECO:0000313" key="6">
    <source>
        <dbReference type="Proteomes" id="UP001138997"/>
    </source>
</evidence>
<comment type="similarity">
    <text evidence="1 2">Belongs to the glycosyl hydrolase 31 family.</text>
</comment>
<dbReference type="Pfam" id="PF21365">
    <property type="entry name" value="Glyco_hydro_31_3rd"/>
    <property type="match status" value="1"/>
</dbReference>
<dbReference type="AlphaFoldDB" id="A0A9X1SYN1"/>
<proteinExistence type="inferred from homology"/>
<accession>A0A9X1SYN1</accession>
<keyword evidence="6" id="KW-1185">Reference proteome</keyword>
<feature type="domain" description="Glycosyl hydrolase family 31 C-terminal" evidence="4">
    <location>
        <begin position="502"/>
        <end position="593"/>
    </location>
</feature>
<dbReference type="EMBL" id="JAJOMB010000043">
    <property type="protein sequence ID" value="MCD5317109.1"/>
    <property type="molecule type" value="Genomic_DNA"/>
</dbReference>
<gene>
    <name evidence="5" type="ORF">LR394_40070</name>
</gene>
<dbReference type="RefSeq" id="WP_231449961.1">
    <property type="nucleotide sequence ID" value="NZ_JAJOMB010000043.1"/>
</dbReference>
<dbReference type="PANTHER" id="PTHR22762:SF89">
    <property type="entry name" value="ALPHA-XYLOSIDASE"/>
    <property type="match status" value="1"/>
</dbReference>
<dbReference type="Proteomes" id="UP001138997">
    <property type="component" value="Unassembled WGS sequence"/>
</dbReference>
<comment type="caution">
    <text evidence="5">The sequence shown here is derived from an EMBL/GenBank/DDBJ whole genome shotgun (WGS) entry which is preliminary data.</text>
</comment>
<dbReference type="InterPro" id="IPR048395">
    <property type="entry name" value="Glyco_hydro_31_C"/>
</dbReference>
<evidence type="ECO:0000256" key="2">
    <source>
        <dbReference type="RuleBase" id="RU361185"/>
    </source>
</evidence>
<dbReference type="GO" id="GO:0006491">
    <property type="term" value="P:N-glycan processing"/>
    <property type="evidence" value="ECO:0007669"/>
    <property type="project" value="TreeGrafter"/>
</dbReference>
<dbReference type="PANTHER" id="PTHR22762">
    <property type="entry name" value="ALPHA-GLUCOSIDASE"/>
    <property type="match status" value="1"/>
</dbReference>
<reference evidence="5" key="1">
    <citation type="submission" date="2021-11" db="EMBL/GenBank/DDBJ databases">
        <title>Streptomyces corallinus and Kineosporia corallina sp. nov., two new coral-derived marine actinobacteria.</title>
        <authorList>
            <person name="Buangrab K."/>
            <person name="Sutthacheep M."/>
            <person name="Yeemin T."/>
            <person name="Harunari E."/>
            <person name="Igarashi Y."/>
            <person name="Sripreechasak P."/>
            <person name="Kanchanasin P."/>
            <person name="Tanasupawat S."/>
            <person name="Phongsopitanun W."/>
        </authorList>
    </citation>
    <scope>NUCLEOTIDE SEQUENCE</scope>
    <source>
        <strain evidence="5">JCM 31032</strain>
    </source>
</reference>
<dbReference type="Pfam" id="PF01055">
    <property type="entry name" value="Glyco_hydro_31_2nd"/>
    <property type="match status" value="1"/>
</dbReference>
<dbReference type="CDD" id="cd06595">
    <property type="entry name" value="GH31_u1"/>
    <property type="match status" value="1"/>
</dbReference>
<dbReference type="InterPro" id="IPR017853">
    <property type="entry name" value="GH"/>
</dbReference>
<organism evidence="5 6">
    <name type="scientific">Kineosporia babensis</name>
    <dbReference type="NCBI Taxonomy" id="499548"/>
    <lineage>
        <taxon>Bacteria</taxon>
        <taxon>Bacillati</taxon>
        <taxon>Actinomycetota</taxon>
        <taxon>Actinomycetes</taxon>
        <taxon>Kineosporiales</taxon>
        <taxon>Kineosporiaceae</taxon>
        <taxon>Kineosporia</taxon>
    </lineage>
</organism>
<dbReference type="Gene3D" id="2.60.40.1180">
    <property type="entry name" value="Golgi alpha-mannosidase II"/>
    <property type="match status" value="2"/>
</dbReference>
<dbReference type="InterPro" id="IPR000322">
    <property type="entry name" value="Glyco_hydro_31_TIM"/>
</dbReference>
<dbReference type="Gene3D" id="3.20.20.80">
    <property type="entry name" value="Glycosidases"/>
    <property type="match status" value="1"/>
</dbReference>
<keyword evidence="2" id="KW-0326">Glycosidase</keyword>
<feature type="domain" description="Glycoside hydrolase family 31 TIM barrel" evidence="3">
    <location>
        <begin position="193"/>
        <end position="494"/>
    </location>
</feature>
<dbReference type="GO" id="GO:0090599">
    <property type="term" value="F:alpha-glucosidase activity"/>
    <property type="evidence" value="ECO:0007669"/>
    <property type="project" value="TreeGrafter"/>
</dbReference>
<evidence type="ECO:0000259" key="3">
    <source>
        <dbReference type="Pfam" id="PF01055"/>
    </source>
</evidence>
<dbReference type="InterPro" id="IPR013780">
    <property type="entry name" value="Glyco_hydro_b"/>
</dbReference>